<dbReference type="AlphaFoldDB" id="A0A0E0BN20"/>
<evidence type="ECO:0000313" key="1">
    <source>
        <dbReference type="EnsemblPlants" id="OGLUM12G01360.1"/>
    </source>
</evidence>
<dbReference type="Proteomes" id="UP000026961">
    <property type="component" value="Chromosome 12"/>
</dbReference>
<reference evidence="1" key="1">
    <citation type="submission" date="2015-04" db="UniProtKB">
        <authorList>
            <consortium name="EnsemblPlants"/>
        </authorList>
    </citation>
    <scope>IDENTIFICATION</scope>
</reference>
<dbReference type="HOGENOM" id="CLU_2088593_0_0_1"/>
<accession>A0A0E0BN20</accession>
<dbReference type="EnsemblPlants" id="OGLUM12G01360.1">
    <property type="protein sequence ID" value="OGLUM12G01360.1"/>
    <property type="gene ID" value="OGLUM12G01360"/>
</dbReference>
<name>A0A0E0BN20_9ORYZ</name>
<dbReference type="Gramene" id="OGLUM12G01360.1">
    <property type="protein sequence ID" value="OGLUM12G01360.1"/>
    <property type="gene ID" value="OGLUM12G01360"/>
</dbReference>
<evidence type="ECO:0000313" key="2">
    <source>
        <dbReference type="Proteomes" id="UP000026961"/>
    </source>
</evidence>
<organism evidence="1">
    <name type="scientific">Oryza glumipatula</name>
    <dbReference type="NCBI Taxonomy" id="40148"/>
    <lineage>
        <taxon>Eukaryota</taxon>
        <taxon>Viridiplantae</taxon>
        <taxon>Streptophyta</taxon>
        <taxon>Embryophyta</taxon>
        <taxon>Tracheophyta</taxon>
        <taxon>Spermatophyta</taxon>
        <taxon>Magnoliopsida</taxon>
        <taxon>Liliopsida</taxon>
        <taxon>Poales</taxon>
        <taxon>Poaceae</taxon>
        <taxon>BOP clade</taxon>
        <taxon>Oryzoideae</taxon>
        <taxon>Oryzeae</taxon>
        <taxon>Oryzinae</taxon>
        <taxon>Oryza</taxon>
    </lineage>
</organism>
<reference evidence="1" key="2">
    <citation type="submission" date="2018-05" db="EMBL/GenBank/DDBJ databases">
        <title>OgluRS3 (Oryza glumaepatula Reference Sequence Version 3).</title>
        <authorList>
            <person name="Zhang J."/>
            <person name="Kudrna D."/>
            <person name="Lee S."/>
            <person name="Talag J."/>
            <person name="Welchert J."/>
            <person name="Wing R.A."/>
        </authorList>
    </citation>
    <scope>NUCLEOTIDE SEQUENCE [LARGE SCALE GENOMIC DNA]</scope>
</reference>
<protein>
    <submittedName>
        <fullName evidence="1">Uncharacterized protein</fullName>
    </submittedName>
</protein>
<proteinExistence type="predicted"/>
<sequence length="117" mass="12088">MTNEKKGQCGSIGGFAGSIAFHAFNDELRDTCELIGPVRSLCLAVNPGTSCAAVSSISASLTALVVGSAAVVATVSPSVLRSPSMPCPSSCLAAPSSSLRGTWRRGQDKSSRIWWSR</sequence>
<keyword evidence="2" id="KW-1185">Reference proteome</keyword>